<evidence type="ECO:0000313" key="2">
    <source>
        <dbReference type="Proteomes" id="UP000789525"/>
    </source>
</evidence>
<accession>A0ACA9LAB9</accession>
<reference evidence="1" key="1">
    <citation type="submission" date="2021-06" db="EMBL/GenBank/DDBJ databases">
        <authorList>
            <person name="Kallberg Y."/>
            <person name="Tangrot J."/>
            <person name="Rosling A."/>
        </authorList>
    </citation>
    <scope>NUCLEOTIDE SEQUENCE</scope>
    <source>
        <strain evidence="1">CL356</strain>
    </source>
</reference>
<keyword evidence="2" id="KW-1185">Reference proteome</keyword>
<dbReference type="Proteomes" id="UP000789525">
    <property type="component" value="Unassembled WGS sequence"/>
</dbReference>
<organism evidence="1 2">
    <name type="scientific">Acaulospora colombiana</name>
    <dbReference type="NCBI Taxonomy" id="27376"/>
    <lineage>
        <taxon>Eukaryota</taxon>
        <taxon>Fungi</taxon>
        <taxon>Fungi incertae sedis</taxon>
        <taxon>Mucoromycota</taxon>
        <taxon>Glomeromycotina</taxon>
        <taxon>Glomeromycetes</taxon>
        <taxon>Diversisporales</taxon>
        <taxon>Acaulosporaceae</taxon>
        <taxon>Acaulospora</taxon>
    </lineage>
</organism>
<evidence type="ECO:0000313" key="1">
    <source>
        <dbReference type="EMBL" id="CAG8515833.1"/>
    </source>
</evidence>
<comment type="caution">
    <text evidence="1">The sequence shown here is derived from an EMBL/GenBank/DDBJ whole genome shotgun (WGS) entry which is preliminary data.</text>
</comment>
<sequence length="236" mass="25606">MIPSGHREAIALKNPSSSPLTLWLNGGPGCSSMDGLFEEIGPCYTNNDGSNTLTNSNSWISISNLLFVDQPVGTGFSYTTGNYTVGSTEQSTADLYTFLQLFFQRFPEYSKLDFHVFGESYAGHYIPAIAKKIVDNNALINSNKSQGITINLKSIGMGNAIDGQLLSNSQIQEMRGELASCEGALTLCNQTNSTSDCSNAETICLNYESYFDATGKSYYDIRAPSSTTNDLLNPPF</sequence>
<proteinExistence type="predicted"/>
<protein>
    <submittedName>
        <fullName evidence="1">4897_t:CDS:1</fullName>
    </submittedName>
</protein>
<name>A0ACA9LAB9_9GLOM</name>
<gene>
    <name evidence="1" type="ORF">ACOLOM_LOCUS3428</name>
</gene>
<dbReference type="EMBL" id="CAJVPT010005070">
    <property type="protein sequence ID" value="CAG8515833.1"/>
    <property type="molecule type" value="Genomic_DNA"/>
</dbReference>